<proteinExistence type="predicted"/>
<sequence>MEVTNFFSFIVNNPEAPIPYPWERVFDIQRRVVYYKQNENGEIVFDCRSPINVGGGVFMENSPLSSYMNQQSRLVVHQLIREYQLSYECPRVFLFSISRNDERPFYHIVQEPVIQCPSCNITIRGLP</sequence>
<organism evidence="1 2">
    <name type="scientific">Phaseolus coccineus</name>
    <name type="common">Scarlet runner bean</name>
    <name type="synonym">Phaseolus multiflorus</name>
    <dbReference type="NCBI Taxonomy" id="3886"/>
    <lineage>
        <taxon>Eukaryota</taxon>
        <taxon>Viridiplantae</taxon>
        <taxon>Streptophyta</taxon>
        <taxon>Embryophyta</taxon>
        <taxon>Tracheophyta</taxon>
        <taxon>Spermatophyta</taxon>
        <taxon>Magnoliopsida</taxon>
        <taxon>eudicotyledons</taxon>
        <taxon>Gunneridae</taxon>
        <taxon>Pentapetalae</taxon>
        <taxon>rosids</taxon>
        <taxon>fabids</taxon>
        <taxon>Fabales</taxon>
        <taxon>Fabaceae</taxon>
        <taxon>Papilionoideae</taxon>
        <taxon>50 kb inversion clade</taxon>
        <taxon>NPAAA clade</taxon>
        <taxon>indigoferoid/millettioid clade</taxon>
        <taxon>Phaseoleae</taxon>
        <taxon>Phaseolus</taxon>
    </lineage>
</organism>
<gene>
    <name evidence="1" type="ORF">VNO80_30214</name>
</gene>
<evidence type="ECO:0000313" key="2">
    <source>
        <dbReference type="Proteomes" id="UP001374584"/>
    </source>
</evidence>
<protein>
    <submittedName>
        <fullName evidence="1">Uncharacterized protein</fullName>
    </submittedName>
</protein>
<keyword evidence="2" id="KW-1185">Reference proteome</keyword>
<comment type="caution">
    <text evidence="1">The sequence shown here is derived from an EMBL/GenBank/DDBJ whole genome shotgun (WGS) entry which is preliminary data.</text>
</comment>
<name>A0AAN9QFW1_PHACN</name>
<dbReference type="AlphaFoldDB" id="A0AAN9QFW1"/>
<dbReference type="EMBL" id="JAYMYR010000011">
    <property type="protein sequence ID" value="KAK7333441.1"/>
    <property type="molecule type" value="Genomic_DNA"/>
</dbReference>
<reference evidence="1 2" key="1">
    <citation type="submission" date="2024-01" db="EMBL/GenBank/DDBJ databases">
        <title>The genomes of 5 underutilized Papilionoideae crops provide insights into root nodulation and disease resistanc.</title>
        <authorList>
            <person name="Jiang F."/>
        </authorList>
    </citation>
    <scope>NUCLEOTIDE SEQUENCE [LARGE SCALE GENOMIC DNA]</scope>
    <source>
        <strain evidence="1">JINMINGXINNONG_FW02</strain>
        <tissue evidence="1">Leaves</tissue>
    </source>
</reference>
<evidence type="ECO:0000313" key="1">
    <source>
        <dbReference type="EMBL" id="KAK7333441.1"/>
    </source>
</evidence>
<accession>A0AAN9QFW1</accession>
<dbReference type="Proteomes" id="UP001374584">
    <property type="component" value="Unassembled WGS sequence"/>
</dbReference>